<gene>
    <name evidence="3" type="ORF">ROA7450_00016</name>
</gene>
<dbReference type="OrthoDB" id="9792179at2"/>
<dbReference type="CDD" id="cd00198">
    <property type="entry name" value="vWFA"/>
    <property type="match status" value="1"/>
</dbReference>
<feature type="signal peptide" evidence="1">
    <location>
        <begin position="1"/>
        <end position="26"/>
    </location>
</feature>
<dbReference type="EMBL" id="FWFX01000001">
    <property type="protein sequence ID" value="SLN10546.1"/>
    <property type="molecule type" value="Genomic_DNA"/>
</dbReference>
<proteinExistence type="predicted"/>
<dbReference type="Gene3D" id="3.40.50.410">
    <property type="entry name" value="von Willebrand factor, type A domain"/>
    <property type="match status" value="1"/>
</dbReference>
<evidence type="ECO:0000256" key="1">
    <source>
        <dbReference type="SAM" id="SignalP"/>
    </source>
</evidence>
<sequence length="238" mass="26041">MRGHFRILQRTISACVLMLLAIQASAQSSWAEMELHLVLAFDVSASVNDDEFHLQRRGTAQAIRSELVSRAIADAPGGVAVAIIQWSSVTRQALGLDWVELHSIEDAKNYADDIDAMPRRIPGGGTMIHSGLSYASRLLEAAPRTARRQVIDIAGNGRGDDPDRLQAMRDKLLKEGIVINGLAIEELKNDLTSYFYRNVIGGTGAFVVTASGFEDFSEAMQIKLHREIEGASYATLTE</sequence>
<dbReference type="RefSeq" id="WP_085803591.1">
    <property type="nucleotide sequence ID" value="NZ_FWFX01000001.1"/>
</dbReference>
<dbReference type="SMART" id="SM00327">
    <property type="entry name" value="VWA"/>
    <property type="match status" value="1"/>
</dbReference>
<dbReference type="Pfam" id="PF06707">
    <property type="entry name" value="DUF1194"/>
    <property type="match status" value="1"/>
</dbReference>
<protein>
    <submittedName>
        <fullName evidence="3">von Willebrand factor type A domain protein</fullName>
    </submittedName>
</protein>
<dbReference type="PROSITE" id="PS50234">
    <property type="entry name" value="VWFA"/>
    <property type="match status" value="1"/>
</dbReference>
<dbReference type="InterPro" id="IPR036465">
    <property type="entry name" value="vWFA_dom_sf"/>
</dbReference>
<dbReference type="InterPro" id="IPR010607">
    <property type="entry name" value="DUF1194"/>
</dbReference>
<feature type="domain" description="VWFA" evidence="2">
    <location>
        <begin position="36"/>
        <end position="228"/>
    </location>
</feature>
<accession>A0A1X6Y4M4</accession>
<organism evidence="3 4">
    <name type="scientific">Roseovarius albus</name>
    <dbReference type="NCBI Taxonomy" id="1247867"/>
    <lineage>
        <taxon>Bacteria</taxon>
        <taxon>Pseudomonadati</taxon>
        <taxon>Pseudomonadota</taxon>
        <taxon>Alphaproteobacteria</taxon>
        <taxon>Rhodobacterales</taxon>
        <taxon>Roseobacteraceae</taxon>
        <taxon>Roseovarius</taxon>
    </lineage>
</organism>
<evidence type="ECO:0000313" key="4">
    <source>
        <dbReference type="Proteomes" id="UP000193061"/>
    </source>
</evidence>
<dbReference type="AlphaFoldDB" id="A0A1X6Y4M4"/>
<dbReference type="SUPFAM" id="SSF53300">
    <property type="entry name" value="vWA-like"/>
    <property type="match status" value="1"/>
</dbReference>
<keyword evidence="1" id="KW-0732">Signal</keyword>
<feature type="chain" id="PRO_5012417165" evidence="1">
    <location>
        <begin position="27"/>
        <end position="238"/>
    </location>
</feature>
<dbReference type="InterPro" id="IPR002035">
    <property type="entry name" value="VWF_A"/>
</dbReference>
<evidence type="ECO:0000313" key="3">
    <source>
        <dbReference type="EMBL" id="SLN10546.1"/>
    </source>
</evidence>
<reference evidence="3 4" key="1">
    <citation type="submission" date="2017-03" db="EMBL/GenBank/DDBJ databases">
        <authorList>
            <person name="Afonso C.L."/>
            <person name="Miller P.J."/>
            <person name="Scott M.A."/>
            <person name="Spackman E."/>
            <person name="Goraichik I."/>
            <person name="Dimitrov K.M."/>
            <person name="Suarez D.L."/>
            <person name="Swayne D.E."/>
        </authorList>
    </citation>
    <scope>NUCLEOTIDE SEQUENCE [LARGE SCALE GENOMIC DNA]</scope>
    <source>
        <strain evidence="3 4">CECT 7450</strain>
    </source>
</reference>
<keyword evidence="4" id="KW-1185">Reference proteome</keyword>
<dbReference type="Proteomes" id="UP000193061">
    <property type="component" value="Unassembled WGS sequence"/>
</dbReference>
<name>A0A1X6Y4M4_9RHOB</name>
<evidence type="ECO:0000259" key="2">
    <source>
        <dbReference type="PROSITE" id="PS50234"/>
    </source>
</evidence>